<feature type="domain" description="Nephrocystin 3-like N-terminal" evidence="3">
    <location>
        <begin position="356"/>
        <end position="532"/>
    </location>
</feature>
<accession>A0A0C4E4K6</accession>
<dbReference type="Pfam" id="PF12796">
    <property type="entry name" value="Ank_2"/>
    <property type="match status" value="2"/>
</dbReference>
<dbReference type="Pfam" id="PF00023">
    <property type="entry name" value="Ank"/>
    <property type="match status" value="2"/>
</dbReference>
<dbReference type="Gene3D" id="3.40.50.1820">
    <property type="entry name" value="alpha/beta hydrolase"/>
    <property type="match status" value="1"/>
</dbReference>
<feature type="repeat" description="ANK" evidence="2">
    <location>
        <begin position="1178"/>
        <end position="1213"/>
    </location>
</feature>
<organism evidence="5 6">
    <name type="scientific">Magnaporthiopsis poae (strain ATCC 64411 / 73-15)</name>
    <name type="common">Kentucky bluegrass fungus</name>
    <name type="synonym">Magnaporthe poae</name>
    <dbReference type="NCBI Taxonomy" id="644358"/>
    <lineage>
        <taxon>Eukaryota</taxon>
        <taxon>Fungi</taxon>
        <taxon>Dikarya</taxon>
        <taxon>Ascomycota</taxon>
        <taxon>Pezizomycotina</taxon>
        <taxon>Sordariomycetes</taxon>
        <taxon>Sordariomycetidae</taxon>
        <taxon>Magnaporthales</taxon>
        <taxon>Magnaporthaceae</taxon>
        <taxon>Magnaporthiopsis</taxon>
    </lineage>
</organism>
<name>A0A0C4E4K6_MAGP6</name>
<keyword evidence="2" id="KW-0040">ANK repeat</keyword>
<dbReference type="PANTHER" id="PTHR10039:SF5">
    <property type="entry name" value="NACHT DOMAIN-CONTAINING PROTEIN"/>
    <property type="match status" value="1"/>
</dbReference>
<dbReference type="PANTHER" id="PTHR10039">
    <property type="entry name" value="AMELOGENIN"/>
    <property type="match status" value="1"/>
</dbReference>
<dbReference type="InterPro" id="IPR029058">
    <property type="entry name" value="AB_hydrolase_fold"/>
</dbReference>
<proteinExistence type="predicted"/>
<protein>
    <recommendedName>
        <fullName evidence="3">Nephrocystin 3-like N-terminal domain-containing protein</fullName>
    </recommendedName>
</protein>
<dbReference type="PROSITE" id="PS50088">
    <property type="entry name" value="ANK_REPEAT"/>
    <property type="match status" value="4"/>
</dbReference>
<dbReference type="VEuPathDB" id="FungiDB:MAPG_07402"/>
<dbReference type="Proteomes" id="UP000011715">
    <property type="component" value="Unassembled WGS sequence"/>
</dbReference>
<dbReference type="InterPro" id="IPR056884">
    <property type="entry name" value="NPHP3-like_N"/>
</dbReference>
<feature type="repeat" description="ANK" evidence="2">
    <location>
        <begin position="1250"/>
        <end position="1284"/>
    </location>
</feature>
<reference evidence="5" key="5">
    <citation type="submission" date="2015-06" db="UniProtKB">
        <authorList>
            <consortium name="EnsemblFungi"/>
        </authorList>
    </citation>
    <scope>IDENTIFICATION</scope>
    <source>
        <strain evidence="5">ATCC 64411</strain>
    </source>
</reference>
<dbReference type="STRING" id="644358.A0A0C4E4K6"/>
<dbReference type="SUPFAM" id="SSF53474">
    <property type="entry name" value="alpha/beta-Hydrolases"/>
    <property type="match status" value="1"/>
</dbReference>
<dbReference type="Gene3D" id="3.40.50.300">
    <property type="entry name" value="P-loop containing nucleotide triphosphate hydrolases"/>
    <property type="match status" value="1"/>
</dbReference>
<dbReference type="EnsemblFungi" id="MAPG_07402T0">
    <property type="protein sequence ID" value="MAPG_07402T0"/>
    <property type="gene ID" value="MAPG_07402"/>
</dbReference>
<evidence type="ECO:0000259" key="3">
    <source>
        <dbReference type="Pfam" id="PF24883"/>
    </source>
</evidence>
<reference evidence="4" key="2">
    <citation type="submission" date="2010-05" db="EMBL/GenBank/DDBJ databases">
        <title>The Genome Sequence of Magnaporthe poae strain ATCC 64411.</title>
        <authorList>
            <consortium name="The Broad Institute Genome Sequencing Platform"/>
            <consortium name="Broad Institute Genome Sequencing Center for Infectious Disease"/>
            <person name="Ma L.-J."/>
            <person name="Dead R."/>
            <person name="Young S."/>
            <person name="Zeng Q."/>
            <person name="Koehrsen M."/>
            <person name="Alvarado L."/>
            <person name="Berlin A."/>
            <person name="Chapman S.B."/>
            <person name="Chen Z."/>
            <person name="Freedman E."/>
            <person name="Gellesch M."/>
            <person name="Goldberg J."/>
            <person name="Griggs A."/>
            <person name="Gujja S."/>
            <person name="Heilman E.R."/>
            <person name="Heiman D."/>
            <person name="Hepburn T."/>
            <person name="Howarth C."/>
            <person name="Jen D."/>
            <person name="Larson L."/>
            <person name="Mehta T."/>
            <person name="Neiman D."/>
            <person name="Pearson M."/>
            <person name="Roberts A."/>
            <person name="Saif S."/>
            <person name="Shea T."/>
            <person name="Shenoy N."/>
            <person name="Sisk P."/>
            <person name="Stolte C."/>
            <person name="Sykes S."/>
            <person name="Walk T."/>
            <person name="White J."/>
            <person name="Yandava C."/>
            <person name="Haas B."/>
            <person name="Nusbaum C."/>
            <person name="Birren B."/>
        </authorList>
    </citation>
    <scope>NUCLEOTIDE SEQUENCE</scope>
    <source>
        <strain evidence="4">ATCC 64411</strain>
    </source>
</reference>
<dbReference type="InterPro" id="IPR002110">
    <property type="entry name" value="Ankyrin_rpt"/>
</dbReference>
<feature type="repeat" description="ANK" evidence="2">
    <location>
        <begin position="1145"/>
        <end position="1177"/>
    </location>
</feature>
<sequence length="1382" mass="154839">MASRSIADSPSGMPAEGLTVLRVPETDASADIVFVHGFTGHPYRTWLKQGAQISGGAGEPPQKSRKLHLFSKPHDTHSVYWPTDLLPETAPGARIMTYGYDTHVRNKFIGPPPSHNTVYDIAGDLLVAIEAERRASPDRPLLFVAHSLGGIVVKEMLRRSQGCAWQDHLRHVGSSTIGVVFFGTPHSGSDPRNALLRVAESLIRGLGWTVNQAVVDCLLPSAERLRELRDEFPVIAQRKHWAIHSFQEQHGVRFLGGKKVVDDASSCLNYPIEVTQHIASDHMDMCRFSGPTDPEYRKVASALQRILPSSHRPVTVPEPKPLGDFDTQICREWFSSLAFDQMGDRHMIIKRAHRKTCKWFLTQPEYMDWQDESKAAENNGVLWIKGNPGTGKSTLMKYLLERAKNGLRANRVVSFFFNARGDDLEKSTAGMYRHLLYQILQKATDDDALAIQKRFIEESDLEDATAPRWTVDLLEDLFRAAVLVPRHRVTCFVDALDECNENEIRDMIAFFSELGEKSTTRGFPFQVCFSSRHYPHITIDKCLELKLEGQVGHERDIVSYLESELKIGKSNTAQKVRSEMLRKASGIFMWVVLVTQILNKEFDDGYSHALETKLNDIPTDLHELFESILTRDDNKKDQLLLCIQWTLFARRPLSPEELYFAMLSDPRSGKFSVSRQPWDSNEITRDVMKKFILSSSKGLAEVTSTKKPTVQFIHESVRDYLLRDGGLGNLWPGLGGNFTPISHDVLKTGCLNYIQEGNFEEIPAAARDTSASHPPWWDTPPEDDCDWREWEMETERRQRLLSTFPFLRYALQNVMHHADCAQQGDVSQVQFLDDFPRTKWIKLDNAIAQYRSRWHTAKATLLYLLAEQNASSLIRVYPSRVSFYDDAETATERYGVPLVAGIAHGAHEAIAQLLASEISLSGPDGNEFLTANSMPNESAKGRQNLQLKWTPGRSLCWYLLRYGHIPFVKLFVSAINSETRLSEDHICDVLKTAADEGDENMIEALLSGQLHRTAAGPAAYRSALQQYFYGGHTRQFEVLLRHRAGDLDLTGSWLLQPRIHELPPDDDLAIMVNMLDDAGYGFDAAHESKLTLLDQVVWHGCDASSAAILQAGAKVNIWAAAGLGRIGDIASLLDDGADINIPDVNGRVALMYAARNSCEDLVRFLLTHGANAKHVSDSWVTVLHALAGSGRRVTEAVVDLLVEYGAEVDPMDSAGWTPLMSVLYAAGAPSIDIVAVLLRNGVRVDTKDRHGETPLHYLAQNKAFCLENMRLLREKGAEVDARDRSGQSPLHHAMTPECVEALCSYGADIELRNNQGYTPLLHACLMKRHPGVIACLIRRGASKDARTKHGSTVNGLMLSAKRQWVAQYPDAYHQLEQLLRQD</sequence>
<feature type="repeat" description="ANK" evidence="2">
    <location>
        <begin position="1315"/>
        <end position="1348"/>
    </location>
</feature>
<evidence type="ECO:0000313" key="5">
    <source>
        <dbReference type="EnsemblFungi" id="MAPG_07402T0"/>
    </source>
</evidence>
<dbReference type="InterPro" id="IPR027417">
    <property type="entry name" value="P-loop_NTPase"/>
</dbReference>
<evidence type="ECO:0000313" key="6">
    <source>
        <dbReference type="Proteomes" id="UP000011715"/>
    </source>
</evidence>
<dbReference type="SUPFAM" id="SSF52540">
    <property type="entry name" value="P-loop containing nucleoside triphosphate hydrolases"/>
    <property type="match status" value="1"/>
</dbReference>
<evidence type="ECO:0000256" key="1">
    <source>
        <dbReference type="ARBA" id="ARBA00022737"/>
    </source>
</evidence>
<reference evidence="6" key="1">
    <citation type="submission" date="2010-05" db="EMBL/GenBank/DDBJ databases">
        <title>The genome sequence of Magnaporthe poae strain ATCC 64411.</title>
        <authorList>
            <person name="Ma L.-J."/>
            <person name="Dead R."/>
            <person name="Young S."/>
            <person name="Zeng Q."/>
            <person name="Koehrsen M."/>
            <person name="Alvarado L."/>
            <person name="Berlin A."/>
            <person name="Chapman S.B."/>
            <person name="Chen Z."/>
            <person name="Freedman E."/>
            <person name="Gellesch M."/>
            <person name="Goldberg J."/>
            <person name="Griggs A."/>
            <person name="Gujja S."/>
            <person name="Heilman E.R."/>
            <person name="Heiman D."/>
            <person name="Hepburn T."/>
            <person name="Howarth C."/>
            <person name="Jen D."/>
            <person name="Larson L."/>
            <person name="Mehta T."/>
            <person name="Neiman D."/>
            <person name="Pearson M."/>
            <person name="Roberts A."/>
            <person name="Saif S."/>
            <person name="Shea T."/>
            <person name="Shenoy N."/>
            <person name="Sisk P."/>
            <person name="Stolte C."/>
            <person name="Sykes S."/>
            <person name="Walk T."/>
            <person name="White J."/>
            <person name="Yandava C."/>
            <person name="Haas B."/>
            <person name="Nusbaum C."/>
            <person name="Birren B."/>
        </authorList>
    </citation>
    <scope>NUCLEOTIDE SEQUENCE [LARGE SCALE GENOMIC DNA]</scope>
    <source>
        <strain evidence="6">ATCC 64411 / 73-15</strain>
    </source>
</reference>
<keyword evidence="6" id="KW-1185">Reference proteome</keyword>
<evidence type="ECO:0000313" key="4">
    <source>
        <dbReference type="EMBL" id="KLU88417.1"/>
    </source>
</evidence>
<reference evidence="5" key="4">
    <citation type="journal article" date="2015" name="G3 (Bethesda)">
        <title>Genome sequences of three phytopathogenic species of the Magnaporthaceae family of fungi.</title>
        <authorList>
            <person name="Okagaki L.H."/>
            <person name="Nunes C.C."/>
            <person name="Sailsbery J."/>
            <person name="Clay B."/>
            <person name="Brown D."/>
            <person name="John T."/>
            <person name="Oh Y."/>
            <person name="Young N."/>
            <person name="Fitzgerald M."/>
            <person name="Haas B.J."/>
            <person name="Zeng Q."/>
            <person name="Young S."/>
            <person name="Adiconis X."/>
            <person name="Fan L."/>
            <person name="Levin J.Z."/>
            <person name="Mitchell T.K."/>
            <person name="Okubara P.A."/>
            <person name="Farman M.L."/>
            <person name="Kohn L.M."/>
            <person name="Birren B."/>
            <person name="Ma L.-J."/>
            <person name="Dean R.A."/>
        </authorList>
    </citation>
    <scope>NUCLEOTIDE SEQUENCE</scope>
    <source>
        <strain evidence="5">ATCC 64411 / 73-15</strain>
    </source>
</reference>
<dbReference type="Pfam" id="PF24883">
    <property type="entry name" value="NPHP3_N"/>
    <property type="match status" value="1"/>
</dbReference>
<dbReference type="SMART" id="SM00248">
    <property type="entry name" value="ANK"/>
    <property type="match status" value="10"/>
</dbReference>
<dbReference type="EMBL" id="ADBL01001785">
    <property type="status" value="NOT_ANNOTATED_CDS"/>
    <property type="molecule type" value="Genomic_DNA"/>
</dbReference>
<dbReference type="EMBL" id="GL876971">
    <property type="protein sequence ID" value="KLU88417.1"/>
    <property type="molecule type" value="Genomic_DNA"/>
</dbReference>
<gene>
    <name evidence="4" type="ORF">MAPG_07402</name>
</gene>
<evidence type="ECO:0000256" key="2">
    <source>
        <dbReference type="PROSITE-ProRule" id="PRU00023"/>
    </source>
</evidence>
<dbReference type="SUPFAM" id="SSF48403">
    <property type="entry name" value="Ankyrin repeat"/>
    <property type="match status" value="2"/>
</dbReference>
<dbReference type="OrthoDB" id="194358at2759"/>
<dbReference type="Gene3D" id="1.25.40.20">
    <property type="entry name" value="Ankyrin repeat-containing domain"/>
    <property type="match status" value="2"/>
</dbReference>
<keyword evidence="1" id="KW-0677">Repeat</keyword>
<dbReference type="eggNOG" id="KOG2029">
    <property type="taxonomic scope" value="Eukaryota"/>
</dbReference>
<dbReference type="PROSITE" id="PS50297">
    <property type="entry name" value="ANK_REP_REGION"/>
    <property type="match status" value="2"/>
</dbReference>
<reference evidence="4" key="3">
    <citation type="submission" date="2011-03" db="EMBL/GenBank/DDBJ databases">
        <title>Annotation of Magnaporthe poae ATCC 64411.</title>
        <authorList>
            <person name="Ma L.-J."/>
            <person name="Dead R."/>
            <person name="Young S.K."/>
            <person name="Zeng Q."/>
            <person name="Gargeya S."/>
            <person name="Fitzgerald M."/>
            <person name="Haas B."/>
            <person name="Abouelleil A."/>
            <person name="Alvarado L."/>
            <person name="Arachchi H.M."/>
            <person name="Berlin A."/>
            <person name="Brown A."/>
            <person name="Chapman S.B."/>
            <person name="Chen Z."/>
            <person name="Dunbar C."/>
            <person name="Freedman E."/>
            <person name="Gearin G."/>
            <person name="Gellesch M."/>
            <person name="Goldberg J."/>
            <person name="Griggs A."/>
            <person name="Gujja S."/>
            <person name="Heiman D."/>
            <person name="Howarth C."/>
            <person name="Larson L."/>
            <person name="Lui A."/>
            <person name="MacDonald P.J.P."/>
            <person name="Mehta T."/>
            <person name="Montmayeur A."/>
            <person name="Murphy C."/>
            <person name="Neiman D."/>
            <person name="Pearson M."/>
            <person name="Priest M."/>
            <person name="Roberts A."/>
            <person name="Saif S."/>
            <person name="Shea T."/>
            <person name="Shenoy N."/>
            <person name="Sisk P."/>
            <person name="Stolte C."/>
            <person name="Sykes S."/>
            <person name="Yandava C."/>
            <person name="Wortman J."/>
            <person name="Nusbaum C."/>
            <person name="Birren B."/>
        </authorList>
    </citation>
    <scope>NUCLEOTIDE SEQUENCE</scope>
    <source>
        <strain evidence="4">ATCC 64411</strain>
    </source>
</reference>
<dbReference type="OMA" id="WEMETER"/>
<dbReference type="eggNOG" id="KOG4177">
    <property type="taxonomic scope" value="Eukaryota"/>
</dbReference>
<dbReference type="InterPro" id="IPR036770">
    <property type="entry name" value="Ankyrin_rpt-contain_sf"/>
</dbReference>